<evidence type="ECO:0000313" key="2">
    <source>
        <dbReference type="Proteomes" id="UP001602089"/>
    </source>
</evidence>
<sequence length="102" mass="11650">MSGRRQPIRRESISPSTAISPAISDFHRRAATNSITRLRYPISWPSICPKSQSFKAGKVVYNCLLADLYPGGRRPVKGSFDNGWPAEIQQRVRSNWHKYGYR</sequence>
<dbReference type="EMBL" id="JBIATK010000006">
    <property type="protein sequence ID" value="MFF4025021.1"/>
    <property type="molecule type" value="Genomic_DNA"/>
</dbReference>
<name>A0ABW6TG11_9NOCA</name>
<evidence type="ECO:0000313" key="1">
    <source>
        <dbReference type="EMBL" id="MFF4025021.1"/>
    </source>
</evidence>
<dbReference type="RefSeq" id="WP_195023020.1">
    <property type="nucleotide sequence ID" value="NZ_JADLPS010000009.1"/>
</dbReference>
<comment type="caution">
    <text evidence="1">The sequence shown here is derived from an EMBL/GenBank/DDBJ whole genome shotgun (WGS) entry which is preliminary data.</text>
</comment>
<proteinExistence type="predicted"/>
<reference evidence="1 2" key="1">
    <citation type="submission" date="2024-10" db="EMBL/GenBank/DDBJ databases">
        <title>The Natural Products Discovery Center: Release of the First 8490 Sequenced Strains for Exploring Actinobacteria Biosynthetic Diversity.</title>
        <authorList>
            <person name="Kalkreuter E."/>
            <person name="Kautsar S.A."/>
            <person name="Yang D."/>
            <person name="Bader C.D."/>
            <person name="Teijaro C.N."/>
            <person name="Fluegel L."/>
            <person name="Davis C.M."/>
            <person name="Simpson J.R."/>
            <person name="Lauterbach L."/>
            <person name="Steele A.D."/>
            <person name="Gui C."/>
            <person name="Meng S."/>
            <person name="Li G."/>
            <person name="Viehrig K."/>
            <person name="Ye F."/>
            <person name="Su P."/>
            <person name="Kiefer A.F."/>
            <person name="Nichols A."/>
            <person name="Cepeda A.J."/>
            <person name="Yan W."/>
            <person name="Fan B."/>
            <person name="Jiang Y."/>
            <person name="Adhikari A."/>
            <person name="Zheng C.-J."/>
            <person name="Schuster L."/>
            <person name="Cowan T.M."/>
            <person name="Smanski M.J."/>
            <person name="Chevrette M.G."/>
            <person name="De Carvalho L.P.S."/>
            <person name="Shen B."/>
        </authorList>
    </citation>
    <scope>NUCLEOTIDE SEQUENCE [LARGE SCALE GENOMIC DNA]</scope>
    <source>
        <strain evidence="1 2">NPDC001867</strain>
    </source>
</reference>
<dbReference type="Proteomes" id="UP001602089">
    <property type="component" value="Unassembled WGS sequence"/>
</dbReference>
<gene>
    <name evidence="1" type="ORF">ACFYY5_19450</name>
</gene>
<dbReference type="Gene3D" id="1.20.5.4570">
    <property type="match status" value="1"/>
</dbReference>
<protein>
    <submittedName>
        <fullName evidence="1">Uncharacterized protein</fullName>
    </submittedName>
</protein>
<organism evidence="1 2">
    <name type="scientific">Nocardia elegans</name>
    <dbReference type="NCBI Taxonomy" id="300029"/>
    <lineage>
        <taxon>Bacteria</taxon>
        <taxon>Bacillati</taxon>
        <taxon>Actinomycetota</taxon>
        <taxon>Actinomycetes</taxon>
        <taxon>Mycobacteriales</taxon>
        <taxon>Nocardiaceae</taxon>
        <taxon>Nocardia</taxon>
    </lineage>
</organism>
<accession>A0ABW6TG11</accession>
<keyword evidence="2" id="KW-1185">Reference proteome</keyword>